<gene>
    <name evidence="1" type="ORF">MNY72_01095</name>
</gene>
<dbReference type="Pfam" id="PF17154">
    <property type="entry name" value="GAPES3"/>
    <property type="match status" value="1"/>
</dbReference>
<dbReference type="Proteomes" id="UP000829116">
    <property type="component" value="Chromosome"/>
</dbReference>
<dbReference type="EMBL" id="CP093245">
    <property type="protein sequence ID" value="UNH30959.1"/>
    <property type="molecule type" value="Genomic_DNA"/>
</dbReference>
<dbReference type="RefSeq" id="WP_047255349.1">
    <property type="nucleotide sequence ID" value="NZ_CAWMFK010000023.1"/>
</dbReference>
<dbReference type="InterPro" id="IPR033419">
    <property type="entry name" value="GAPES3"/>
</dbReference>
<protein>
    <submittedName>
        <fullName evidence="1">HAMP domain-containing protein</fullName>
    </submittedName>
</protein>
<name>A0A9Q8Q2R2_9GAMM</name>
<evidence type="ECO:0000313" key="2">
    <source>
        <dbReference type="Proteomes" id="UP000829116"/>
    </source>
</evidence>
<dbReference type="AlphaFoldDB" id="A0A9Q8Q2R2"/>
<reference evidence="1" key="1">
    <citation type="submission" date="2022-03" db="EMBL/GenBank/DDBJ databases">
        <title>ESBL-producing Moellerella wisconsensis and Escherichia marmotae isolated from wild game meat.</title>
        <authorList>
            <person name="Biggel M."/>
        </authorList>
    </citation>
    <scope>NUCLEOTIDE SEQUENCE</scope>
    <source>
        <strain evidence="1">W51</strain>
    </source>
</reference>
<accession>A0A9Q8Q2R2</accession>
<evidence type="ECO:0000313" key="1">
    <source>
        <dbReference type="EMBL" id="UNH30959.1"/>
    </source>
</evidence>
<organism evidence="1 2">
    <name type="scientific">Moellerella wisconsensis</name>
    <dbReference type="NCBI Taxonomy" id="158849"/>
    <lineage>
        <taxon>Bacteria</taxon>
        <taxon>Pseudomonadati</taxon>
        <taxon>Pseudomonadota</taxon>
        <taxon>Gammaproteobacteria</taxon>
        <taxon>Enterobacterales</taxon>
        <taxon>Morganellaceae</taxon>
        <taxon>Moellerella</taxon>
    </lineage>
</organism>
<proteinExistence type="predicted"/>
<sequence length="237" mass="26820">MKTRVQRSLTLKSLLVFFLITLCSFAIFLSIQFTYLLEQRKNDYLSQLSNAALQIQKPLTDALLSSDLNEAKSLLISLKTSGIMGQATLIRHENVRVMSLNFATPKPIPGWAKLMFDIPVEVTLPLYAYGNAAPMSKPFGNLILQVDSNRVYHYALNTLGLIITTYLLLTLIVTVAATWFMSRFIVRPLRRIALDLNENKIVNQVVVDEYHNDDELGLLAKGYNNQINKQINSQKLD</sequence>
<dbReference type="Gene3D" id="6.10.340.10">
    <property type="match status" value="1"/>
</dbReference>